<protein>
    <submittedName>
        <fullName evidence="1">Uncharacterized protein</fullName>
    </submittedName>
</protein>
<reference evidence="1 2" key="2">
    <citation type="journal article" date="2019" name="G3 (Bethesda)">
        <title>Hybrid Assembly of the Genome of the Entomopathogenic Nematode Steinernema carpocapsae Identifies the X-Chromosome.</title>
        <authorList>
            <person name="Serra L."/>
            <person name="Macchietto M."/>
            <person name="Macias-Munoz A."/>
            <person name="McGill C.J."/>
            <person name="Rodriguez I.M."/>
            <person name="Rodriguez B."/>
            <person name="Murad R."/>
            <person name="Mortazavi A."/>
        </authorList>
    </citation>
    <scope>NUCLEOTIDE SEQUENCE [LARGE SCALE GENOMIC DNA]</scope>
    <source>
        <strain evidence="1 2">ALL</strain>
    </source>
</reference>
<proteinExistence type="predicted"/>
<sequence>MMLFVSPQSWAGPQRCSSVEAYVFAFDKLIKHLYLRNTPVVEIAVVAMELWISERRSSEIDELHVS</sequence>
<dbReference type="Proteomes" id="UP000298663">
    <property type="component" value="Unassembled WGS sequence"/>
</dbReference>
<comment type="caution">
    <text evidence="1">The sequence shown here is derived from an EMBL/GenBank/DDBJ whole genome shotgun (WGS) entry which is preliminary data.</text>
</comment>
<name>A0A4U5MKQ1_STECR</name>
<reference evidence="1 2" key="1">
    <citation type="journal article" date="2015" name="Genome Biol.">
        <title>Comparative genomics of Steinernema reveals deeply conserved gene regulatory networks.</title>
        <authorList>
            <person name="Dillman A.R."/>
            <person name="Macchietto M."/>
            <person name="Porter C.F."/>
            <person name="Rogers A."/>
            <person name="Williams B."/>
            <person name="Antoshechkin I."/>
            <person name="Lee M.M."/>
            <person name="Goodwin Z."/>
            <person name="Lu X."/>
            <person name="Lewis E.E."/>
            <person name="Goodrich-Blair H."/>
            <person name="Stock S.P."/>
            <person name="Adams B.J."/>
            <person name="Sternberg P.W."/>
            <person name="Mortazavi A."/>
        </authorList>
    </citation>
    <scope>NUCLEOTIDE SEQUENCE [LARGE SCALE GENOMIC DNA]</scope>
    <source>
        <strain evidence="1 2">ALL</strain>
    </source>
</reference>
<gene>
    <name evidence="1" type="ORF">L596_022060</name>
</gene>
<dbReference type="EMBL" id="AZBU02000007">
    <property type="protein sequence ID" value="TKR69981.1"/>
    <property type="molecule type" value="Genomic_DNA"/>
</dbReference>
<evidence type="ECO:0000313" key="1">
    <source>
        <dbReference type="EMBL" id="TKR69981.1"/>
    </source>
</evidence>
<keyword evidence="2" id="KW-1185">Reference proteome</keyword>
<evidence type="ECO:0000313" key="2">
    <source>
        <dbReference type="Proteomes" id="UP000298663"/>
    </source>
</evidence>
<dbReference type="AlphaFoldDB" id="A0A4U5MKQ1"/>
<organism evidence="1 2">
    <name type="scientific">Steinernema carpocapsae</name>
    <name type="common">Entomopathogenic nematode</name>
    <dbReference type="NCBI Taxonomy" id="34508"/>
    <lineage>
        <taxon>Eukaryota</taxon>
        <taxon>Metazoa</taxon>
        <taxon>Ecdysozoa</taxon>
        <taxon>Nematoda</taxon>
        <taxon>Chromadorea</taxon>
        <taxon>Rhabditida</taxon>
        <taxon>Tylenchina</taxon>
        <taxon>Panagrolaimomorpha</taxon>
        <taxon>Strongyloidoidea</taxon>
        <taxon>Steinernematidae</taxon>
        <taxon>Steinernema</taxon>
    </lineage>
</organism>
<accession>A0A4U5MKQ1</accession>